<feature type="domain" description="Flavodoxin-like fold" evidence="7">
    <location>
        <begin position="3"/>
        <end position="197"/>
    </location>
</feature>
<organism evidence="8 9">
    <name type="scientific">Vagococcus teuberi</name>
    <dbReference type="NCBI Taxonomy" id="519472"/>
    <lineage>
        <taxon>Bacteria</taxon>
        <taxon>Bacillati</taxon>
        <taxon>Bacillota</taxon>
        <taxon>Bacilli</taxon>
        <taxon>Lactobacillales</taxon>
        <taxon>Enterococcaceae</taxon>
        <taxon>Vagococcus</taxon>
    </lineage>
</organism>
<dbReference type="EC" id="1.7.1.17" evidence="6"/>
<sequence>MSNVLVIKAHPLTKNESRTLTVLDAFLTSYEESHPNDTVEVLDVYENHIPEIDKDILTGWANLKDGKEINKVQAKKIERFSELTEQFLNSDKISIANPLWNLNIPTRLKAWIDTIVVAGKTFKYTENGKMPLAPGKKMLHIQASGGIHAGEDTSSKFVKEIFNFIGVEETDTIIIEGLDYQPEKADEILQGIMEETKELAKQF</sequence>
<reference evidence="8 9" key="1">
    <citation type="submission" date="2016-09" db="EMBL/GenBank/DDBJ databases">
        <title>Vagococcus teuberi sp. nov., isolated from the Malian artisanal sour milk fene.</title>
        <authorList>
            <person name="Wullschleger S."/>
            <person name="Seifert C."/>
            <person name="Baumgartner S."/>
            <person name="Lacroix C."/>
            <person name="Bonfoh B."/>
            <person name="Stevens M.J."/>
            <person name="Meile L."/>
        </authorList>
    </citation>
    <scope>NUCLEOTIDE SEQUENCE [LARGE SCALE GENOMIC DNA]</scope>
    <source>
        <strain evidence="8 9">DSM 21459</strain>
    </source>
</reference>
<dbReference type="InterPro" id="IPR050104">
    <property type="entry name" value="FMN-dep_NADH:Q_OxRdtase_AzoR1"/>
</dbReference>
<evidence type="ECO:0000256" key="5">
    <source>
        <dbReference type="ARBA" id="ARBA00048542"/>
    </source>
</evidence>
<dbReference type="GO" id="GO:0009055">
    <property type="term" value="F:electron transfer activity"/>
    <property type="evidence" value="ECO:0007669"/>
    <property type="project" value="UniProtKB-UniRule"/>
</dbReference>
<dbReference type="SUPFAM" id="SSF52218">
    <property type="entry name" value="Flavoproteins"/>
    <property type="match status" value="1"/>
</dbReference>
<dbReference type="Proteomes" id="UP000191200">
    <property type="component" value="Chromosome"/>
</dbReference>
<gene>
    <name evidence="6" type="primary">azoR</name>
    <name evidence="8" type="ORF">BHY08_07150</name>
</gene>
<dbReference type="InterPro" id="IPR029039">
    <property type="entry name" value="Flavoprotein-like_sf"/>
</dbReference>
<evidence type="ECO:0000256" key="3">
    <source>
        <dbReference type="ARBA" id="ARBA00023002"/>
    </source>
</evidence>
<dbReference type="AlphaFoldDB" id="A0A1J0A6Q8"/>
<dbReference type="PANTHER" id="PTHR43741">
    <property type="entry name" value="FMN-DEPENDENT NADH-AZOREDUCTASE 1"/>
    <property type="match status" value="1"/>
</dbReference>
<proteinExistence type="inferred from homology"/>
<dbReference type="GO" id="GO:0016652">
    <property type="term" value="F:oxidoreductase activity, acting on NAD(P)H as acceptor"/>
    <property type="evidence" value="ECO:0007669"/>
    <property type="project" value="UniProtKB-UniRule"/>
</dbReference>
<dbReference type="KEGG" id="vte:BHY08_07150"/>
<name>A0A1J0A6Q8_9ENTE</name>
<dbReference type="PANTHER" id="PTHR43741:SF7">
    <property type="entry name" value="FMN-DEPENDENT NADH:QUINONE OXIDOREDUCTASE"/>
    <property type="match status" value="1"/>
</dbReference>
<comment type="function">
    <text evidence="6">Quinone reductase that provides resistance to thiol-specific stress caused by electrophilic quinones.</text>
</comment>
<keyword evidence="4 6" id="KW-0520">NAD</keyword>
<evidence type="ECO:0000256" key="2">
    <source>
        <dbReference type="ARBA" id="ARBA00022643"/>
    </source>
</evidence>
<protein>
    <recommendedName>
        <fullName evidence="6">FMN dependent NADH:quinone oxidoreductase</fullName>
        <ecNumber evidence="6">1.6.5.-</ecNumber>
    </recommendedName>
    <alternativeName>
        <fullName evidence="6">Azo-dye reductase</fullName>
    </alternativeName>
    <alternativeName>
        <fullName evidence="6">FMN-dependent NADH-azo compound oxidoreductase</fullName>
    </alternativeName>
    <alternativeName>
        <fullName evidence="6">FMN-dependent NADH-azoreductase</fullName>
        <ecNumber evidence="6">1.7.1.17</ecNumber>
    </alternativeName>
</protein>
<comment type="catalytic activity">
    <reaction evidence="5">
        <text>N,N-dimethyl-1,4-phenylenediamine + anthranilate + 2 NAD(+) = 2-(4-dimethylaminophenyl)diazenylbenzoate + 2 NADH + 2 H(+)</text>
        <dbReference type="Rhea" id="RHEA:55872"/>
        <dbReference type="ChEBI" id="CHEBI:15378"/>
        <dbReference type="ChEBI" id="CHEBI:15783"/>
        <dbReference type="ChEBI" id="CHEBI:16567"/>
        <dbReference type="ChEBI" id="CHEBI:57540"/>
        <dbReference type="ChEBI" id="CHEBI:57945"/>
        <dbReference type="ChEBI" id="CHEBI:71579"/>
        <dbReference type="EC" id="1.7.1.17"/>
    </reaction>
    <physiologicalReaction direction="right-to-left" evidence="5">
        <dbReference type="Rhea" id="RHEA:55874"/>
    </physiologicalReaction>
</comment>
<comment type="function">
    <text evidence="6">Also exhibits azoreductase activity. Catalyzes the reductive cleavage of the azo bond in aromatic azo compounds to the corresponding amines.</text>
</comment>
<comment type="catalytic activity">
    <reaction evidence="6">
        <text>2 a quinone + NADH + H(+) = 2 a 1,4-benzosemiquinone + NAD(+)</text>
        <dbReference type="Rhea" id="RHEA:65952"/>
        <dbReference type="ChEBI" id="CHEBI:15378"/>
        <dbReference type="ChEBI" id="CHEBI:57540"/>
        <dbReference type="ChEBI" id="CHEBI:57945"/>
        <dbReference type="ChEBI" id="CHEBI:132124"/>
        <dbReference type="ChEBI" id="CHEBI:134225"/>
    </reaction>
</comment>
<keyword evidence="2 6" id="KW-0288">FMN</keyword>
<evidence type="ECO:0000256" key="1">
    <source>
        <dbReference type="ARBA" id="ARBA00022630"/>
    </source>
</evidence>
<dbReference type="HAMAP" id="MF_01216">
    <property type="entry name" value="Azoreductase_type1"/>
    <property type="match status" value="1"/>
</dbReference>
<evidence type="ECO:0000256" key="6">
    <source>
        <dbReference type="HAMAP-Rule" id="MF_01216"/>
    </source>
</evidence>
<accession>A0A1J0A6Q8</accession>
<dbReference type="Pfam" id="PF02525">
    <property type="entry name" value="Flavodoxin_2"/>
    <property type="match status" value="1"/>
</dbReference>
<evidence type="ECO:0000256" key="4">
    <source>
        <dbReference type="ARBA" id="ARBA00023027"/>
    </source>
</evidence>
<comment type="similarity">
    <text evidence="6">Belongs to the azoreductase type 1 family.</text>
</comment>
<comment type="subunit">
    <text evidence="6">Homodimer.</text>
</comment>
<dbReference type="STRING" id="519472.BHY08_07150"/>
<dbReference type="InterPro" id="IPR023048">
    <property type="entry name" value="NADH:quinone_OxRdtase_FMN_depd"/>
</dbReference>
<dbReference type="GO" id="GO:0016655">
    <property type="term" value="F:oxidoreductase activity, acting on NAD(P)H, quinone or similar compound as acceptor"/>
    <property type="evidence" value="ECO:0007669"/>
    <property type="project" value="InterPro"/>
</dbReference>
<evidence type="ECO:0000313" key="8">
    <source>
        <dbReference type="EMBL" id="APB31622.1"/>
    </source>
</evidence>
<dbReference type="Gene3D" id="3.40.50.360">
    <property type="match status" value="1"/>
</dbReference>
<evidence type="ECO:0000313" key="9">
    <source>
        <dbReference type="Proteomes" id="UP000191200"/>
    </source>
</evidence>
<dbReference type="EMBL" id="CP017267">
    <property type="protein sequence ID" value="APB31622.1"/>
    <property type="molecule type" value="Genomic_DNA"/>
</dbReference>
<dbReference type="GO" id="GO:0010181">
    <property type="term" value="F:FMN binding"/>
    <property type="evidence" value="ECO:0007669"/>
    <property type="project" value="UniProtKB-UniRule"/>
</dbReference>
<keyword evidence="9" id="KW-1185">Reference proteome</keyword>
<comment type="cofactor">
    <cofactor evidence="6">
        <name>FMN</name>
        <dbReference type="ChEBI" id="CHEBI:58210"/>
    </cofactor>
    <text evidence="6">Binds 1 FMN per subunit.</text>
</comment>
<dbReference type="RefSeq" id="WP_071457216.1">
    <property type="nucleotide sequence ID" value="NZ_CP017267.1"/>
</dbReference>
<dbReference type="EC" id="1.6.5.-" evidence="6"/>
<evidence type="ECO:0000259" key="7">
    <source>
        <dbReference type="Pfam" id="PF02525"/>
    </source>
</evidence>
<comment type="caution">
    <text evidence="6">Lacks conserved residue(s) required for the propagation of feature annotation.</text>
</comment>
<keyword evidence="1 6" id="KW-0285">Flavoprotein</keyword>
<dbReference type="InterPro" id="IPR003680">
    <property type="entry name" value="Flavodoxin_fold"/>
</dbReference>
<keyword evidence="3 6" id="KW-0560">Oxidoreductase</keyword>
<dbReference type="OrthoDB" id="9805013at2"/>